<dbReference type="InterPro" id="IPR000719">
    <property type="entry name" value="Prot_kinase_dom"/>
</dbReference>
<dbReference type="EMBL" id="JAPQKO010000001">
    <property type="protein sequence ID" value="KAJ5183585.1"/>
    <property type="molecule type" value="Genomic_DNA"/>
</dbReference>
<organism evidence="3 4">
    <name type="scientific">Penicillium capsulatum</name>
    <dbReference type="NCBI Taxonomy" id="69766"/>
    <lineage>
        <taxon>Eukaryota</taxon>
        <taxon>Fungi</taxon>
        <taxon>Dikarya</taxon>
        <taxon>Ascomycota</taxon>
        <taxon>Pezizomycotina</taxon>
        <taxon>Eurotiomycetes</taxon>
        <taxon>Eurotiomycetidae</taxon>
        <taxon>Eurotiales</taxon>
        <taxon>Aspergillaceae</taxon>
        <taxon>Penicillium</taxon>
    </lineage>
</organism>
<dbReference type="GO" id="GO:0005524">
    <property type="term" value="F:ATP binding"/>
    <property type="evidence" value="ECO:0007669"/>
    <property type="project" value="InterPro"/>
</dbReference>
<comment type="caution">
    <text evidence="3">The sequence shown here is derived from an EMBL/GenBank/DDBJ whole genome shotgun (WGS) entry which is preliminary data.</text>
</comment>
<reference evidence="3" key="1">
    <citation type="submission" date="2022-11" db="EMBL/GenBank/DDBJ databases">
        <authorList>
            <person name="Petersen C."/>
        </authorList>
    </citation>
    <scope>NUCLEOTIDE SEQUENCE</scope>
    <source>
        <strain evidence="3">IBT 21917</strain>
    </source>
</reference>
<protein>
    <recommendedName>
        <fullName evidence="2">Protein kinase domain-containing protein</fullName>
    </recommendedName>
</protein>
<dbReference type="PROSITE" id="PS50011">
    <property type="entry name" value="PROTEIN_KINASE_DOM"/>
    <property type="match status" value="1"/>
</dbReference>
<dbReference type="GO" id="GO:0004672">
    <property type="term" value="F:protein kinase activity"/>
    <property type="evidence" value="ECO:0007669"/>
    <property type="project" value="InterPro"/>
</dbReference>
<evidence type="ECO:0000313" key="4">
    <source>
        <dbReference type="Proteomes" id="UP001146351"/>
    </source>
</evidence>
<keyword evidence="1" id="KW-0732">Signal</keyword>
<dbReference type="AlphaFoldDB" id="A0A9W9IV47"/>
<keyword evidence="4" id="KW-1185">Reference proteome</keyword>
<feature type="signal peptide" evidence="1">
    <location>
        <begin position="1"/>
        <end position="28"/>
    </location>
</feature>
<feature type="chain" id="PRO_5040872530" description="Protein kinase domain-containing protein" evidence="1">
    <location>
        <begin position="29"/>
        <end position="430"/>
    </location>
</feature>
<evidence type="ECO:0000259" key="2">
    <source>
        <dbReference type="PROSITE" id="PS50011"/>
    </source>
</evidence>
<name>A0A9W9IV47_9EURO</name>
<dbReference type="InterPro" id="IPR011009">
    <property type="entry name" value="Kinase-like_dom_sf"/>
</dbReference>
<evidence type="ECO:0000313" key="3">
    <source>
        <dbReference type="EMBL" id="KAJ5183585.1"/>
    </source>
</evidence>
<evidence type="ECO:0000256" key="1">
    <source>
        <dbReference type="SAM" id="SignalP"/>
    </source>
</evidence>
<dbReference type="Proteomes" id="UP001146351">
    <property type="component" value="Unassembled WGS sequence"/>
</dbReference>
<dbReference type="SMART" id="SM00220">
    <property type="entry name" value="S_TKc"/>
    <property type="match status" value="1"/>
</dbReference>
<reference evidence="3" key="2">
    <citation type="journal article" date="2023" name="IMA Fungus">
        <title>Comparative genomic study of the Penicillium genus elucidates a diverse pangenome and 15 lateral gene transfer events.</title>
        <authorList>
            <person name="Petersen C."/>
            <person name="Sorensen T."/>
            <person name="Nielsen M.R."/>
            <person name="Sondergaard T.E."/>
            <person name="Sorensen J.L."/>
            <person name="Fitzpatrick D.A."/>
            <person name="Frisvad J.C."/>
            <person name="Nielsen K.L."/>
        </authorList>
    </citation>
    <scope>NUCLEOTIDE SEQUENCE</scope>
    <source>
        <strain evidence="3">IBT 21917</strain>
    </source>
</reference>
<sequence length="430" mass="48138">MHCLILKLCAIWTFPLLIILSRTAPIYALPAHQQHPPNSAQPLASLARPASLFKQNGIQKRENFIPTIKQAAYGWVAPAQGHIQYIEFATTQERLDEKKADGRIALSDLLSQGQQGQIFSAEIEDWDGKKTFSGVAKIGQGSSEVKAALLQDSIRSAHIPYLEGVFWIPRGTTGNSLVVMERLGRSLYEVLQATAKGKSTGVQLYIPILHALRALRDAHAAQVAHLDVKMHHILVLEFDRFELEPQWMLVDWGLALNVALLEKDMAEGQGRLPWAKGTEENMAPEIANGPYYEEGPGTNLLLSDIYSLAMTHFDTLVPGLSHRDRLRLSEDLVEDEDDARRRQLRSKKPLTGLPREDILKKLQQNVPPHLLNDVKEDLVLISKCLVSQNQGRLTTYEYYKGLCESKNAGCDDLDDARWVMAVSQEKKGRS</sequence>
<accession>A0A9W9IV47</accession>
<dbReference type="SUPFAM" id="SSF56112">
    <property type="entry name" value="Protein kinase-like (PK-like)"/>
    <property type="match status" value="1"/>
</dbReference>
<dbReference type="Gene3D" id="1.10.510.10">
    <property type="entry name" value="Transferase(Phosphotransferase) domain 1"/>
    <property type="match status" value="1"/>
</dbReference>
<proteinExistence type="predicted"/>
<feature type="domain" description="Protein kinase" evidence="2">
    <location>
        <begin position="104"/>
        <end position="419"/>
    </location>
</feature>
<gene>
    <name evidence="3" type="ORF">N7492_001201</name>
</gene>